<accession>A0A5B7K6Y0</accession>
<organism evidence="1 2">
    <name type="scientific">Portunus trituberculatus</name>
    <name type="common">Swimming crab</name>
    <name type="synonym">Neptunus trituberculatus</name>
    <dbReference type="NCBI Taxonomy" id="210409"/>
    <lineage>
        <taxon>Eukaryota</taxon>
        <taxon>Metazoa</taxon>
        <taxon>Ecdysozoa</taxon>
        <taxon>Arthropoda</taxon>
        <taxon>Crustacea</taxon>
        <taxon>Multicrustacea</taxon>
        <taxon>Malacostraca</taxon>
        <taxon>Eumalacostraca</taxon>
        <taxon>Eucarida</taxon>
        <taxon>Decapoda</taxon>
        <taxon>Pleocyemata</taxon>
        <taxon>Brachyura</taxon>
        <taxon>Eubrachyura</taxon>
        <taxon>Portunoidea</taxon>
        <taxon>Portunidae</taxon>
        <taxon>Portuninae</taxon>
        <taxon>Portunus</taxon>
    </lineage>
</organism>
<proteinExistence type="predicted"/>
<dbReference type="AlphaFoldDB" id="A0A5B7K6Y0"/>
<keyword evidence="2" id="KW-1185">Reference proteome</keyword>
<evidence type="ECO:0000313" key="2">
    <source>
        <dbReference type="Proteomes" id="UP000324222"/>
    </source>
</evidence>
<evidence type="ECO:0000313" key="1">
    <source>
        <dbReference type="EMBL" id="MPD00465.1"/>
    </source>
</evidence>
<protein>
    <submittedName>
        <fullName evidence="1">Uncharacterized protein</fullName>
    </submittedName>
</protein>
<gene>
    <name evidence="1" type="ORF">E2C01_095938</name>
</gene>
<dbReference type="Proteomes" id="UP000324222">
    <property type="component" value="Unassembled WGS sequence"/>
</dbReference>
<comment type="caution">
    <text evidence="1">The sequence shown here is derived from an EMBL/GenBank/DDBJ whole genome shotgun (WGS) entry which is preliminary data.</text>
</comment>
<sequence>MKSVLAASQPSQHRLMFSSIITTPPGIYLLELSYDSVYRHVPLAGLFLQNHSHHQILLNTGTVSIFLKKKLRKKKKIR</sequence>
<reference evidence="1 2" key="1">
    <citation type="submission" date="2019-05" db="EMBL/GenBank/DDBJ databases">
        <title>Another draft genome of Portunus trituberculatus and its Hox gene families provides insights of decapod evolution.</title>
        <authorList>
            <person name="Jeong J.-H."/>
            <person name="Song I."/>
            <person name="Kim S."/>
            <person name="Choi T."/>
            <person name="Kim D."/>
            <person name="Ryu S."/>
            <person name="Kim W."/>
        </authorList>
    </citation>
    <scope>NUCLEOTIDE SEQUENCE [LARGE SCALE GENOMIC DNA]</scope>
    <source>
        <tissue evidence="1">Muscle</tissue>
    </source>
</reference>
<dbReference type="EMBL" id="VSRR010123027">
    <property type="protein sequence ID" value="MPD00465.1"/>
    <property type="molecule type" value="Genomic_DNA"/>
</dbReference>
<name>A0A5B7K6Y0_PORTR</name>